<feature type="transmembrane region" description="Helical" evidence="5">
    <location>
        <begin position="291"/>
        <end position="315"/>
    </location>
</feature>
<feature type="transmembrane region" description="Helical" evidence="5">
    <location>
        <begin position="226"/>
        <end position="250"/>
    </location>
</feature>
<organism evidence="6">
    <name type="scientific">Candidatus Heimdallarchaeum aukensis</name>
    <dbReference type="NCBI Taxonomy" id="2876573"/>
    <lineage>
        <taxon>Archaea</taxon>
        <taxon>Promethearchaeati</taxon>
        <taxon>Candidatus Heimdallarchaeota</taxon>
        <taxon>Candidatus Heimdallarchaeia (ex Rinke et al. 2021) (nom. nud.)</taxon>
        <taxon>Candidatus Heimdallarchaeales</taxon>
        <taxon>Candidatus Heimdallarchaeaceae</taxon>
        <taxon>Candidatus Heimdallarchaeum</taxon>
    </lineage>
</organism>
<dbReference type="Pfam" id="PF01925">
    <property type="entry name" value="TauE"/>
    <property type="match status" value="1"/>
</dbReference>
<reference evidence="6" key="1">
    <citation type="journal article" date="2022" name="Nat. Microbiol.">
        <title>Unique mobile elements and scalable gene flow at the prokaryote-eukaryote boundary revealed by circularized Asgard archaea genomes.</title>
        <authorList>
            <person name="Wu F."/>
            <person name="Speth D.R."/>
            <person name="Philosof A."/>
            <person name="Cremiere A."/>
            <person name="Narayanan A."/>
            <person name="Barco R.A."/>
            <person name="Connon S.A."/>
            <person name="Amend J.P."/>
            <person name="Antoshechkin I.A."/>
            <person name="Orphan V.J."/>
        </authorList>
    </citation>
    <scope>NUCLEOTIDE SEQUENCE</scope>
    <source>
        <strain evidence="6">PM71</strain>
    </source>
</reference>
<comment type="subcellular location">
    <subcellularLocation>
        <location evidence="5">Cell membrane</location>
        <topology evidence="5">Multi-pass membrane protein</topology>
    </subcellularLocation>
    <subcellularLocation>
        <location evidence="1">Membrane</location>
        <topology evidence="1">Multi-pass membrane protein</topology>
    </subcellularLocation>
</comment>
<comment type="similarity">
    <text evidence="5">Belongs to the 4-toluene sulfonate uptake permease (TSUP) (TC 2.A.102) family.</text>
</comment>
<dbReference type="Proteomes" id="UP001201020">
    <property type="component" value="Chromosome"/>
</dbReference>
<dbReference type="InterPro" id="IPR002781">
    <property type="entry name" value="TM_pro_TauE-like"/>
</dbReference>
<feature type="transmembrane region" description="Helical" evidence="5">
    <location>
        <begin position="120"/>
        <end position="142"/>
    </location>
</feature>
<feature type="transmembrane region" description="Helical" evidence="5">
    <location>
        <begin position="262"/>
        <end position="285"/>
    </location>
</feature>
<keyword evidence="4 5" id="KW-0472">Membrane</keyword>
<feature type="transmembrane region" description="Helical" evidence="5">
    <location>
        <begin position="199"/>
        <end position="220"/>
    </location>
</feature>
<evidence type="ECO:0000256" key="5">
    <source>
        <dbReference type="RuleBase" id="RU363041"/>
    </source>
</evidence>
<evidence type="ECO:0000256" key="1">
    <source>
        <dbReference type="ARBA" id="ARBA00004141"/>
    </source>
</evidence>
<feature type="transmembrane region" description="Helical" evidence="5">
    <location>
        <begin position="148"/>
        <end position="168"/>
    </location>
</feature>
<dbReference type="InterPro" id="IPR051598">
    <property type="entry name" value="TSUP/Inactive_protease-like"/>
</dbReference>
<protein>
    <recommendedName>
        <fullName evidence="5">Probable membrane transporter protein</fullName>
    </recommendedName>
</protein>
<feature type="transmembrane region" description="Helical" evidence="5">
    <location>
        <begin position="88"/>
        <end position="108"/>
    </location>
</feature>
<evidence type="ECO:0000256" key="4">
    <source>
        <dbReference type="ARBA" id="ARBA00023136"/>
    </source>
</evidence>
<evidence type="ECO:0000313" key="6">
    <source>
        <dbReference type="EMBL" id="UJG40576.1"/>
    </source>
</evidence>
<proteinExistence type="inferred from homology"/>
<accession>A0A9Y1BK73</accession>
<dbReference type="PANTHER" id="PTHR43701:SF5">
    <property type="entry name" value="MEMBRANE TRANSPORTER PROTEIN-RELATED"/>
    <property type="match status" value="1"/>
</dbReference>
<gene>
    <name evidence="6" type="ORF">K9W45_12170</name>
</gene>
<feature type="transmembrane region" description="Helical" evidence="5">
    <location>
        <begin position="46"/>
        <end position="68"/>
    </location>
</feature>
<keyword evidence="2 5" id="KW-0812">Transmembrane</keyword>
<keyword evidence="3 5" id="KW-1133">Transmembrane helix</keyword>
<evidence type="ECO:0000256" key="2">
    <source>
        <dbReference type="ARBA" id="ARBA00022692"/>
    </source>
</evidence>
<name>A0A9Y1BK73_9ARCH</name>
<dbReference type="AlphaFoldDB" id="A0A9Y1BK73"/>
<dbReference type="EMBL" id="CP084166">
    <property type="protein sequence ID" value="UJG40576.1"/>
    <property type="molecule type" value="Genomic_DNA"/>
</dbReference>
<keyword evidence="5" id="KW-1003">Cell membrane</keyword>
<feature type="transmembrane region" description="Helical" evidence="5">
    <location>
        <begin position="12"/>
        <end position="34"/>
    </location>
</feature>
<sequence>MSDKTLFKKQLLFKYLPVTILLIVIGIIELLSILLNFNRPQDAPELTWFLIIILLIVGITAGFLGGIIGTGGCSVMLPILHFWLGFPAPLAVGTTLFAVIFTAISGGYGHLIRKNVDKRASIILGLSGIAGVALGSWLFTMLTGENTVRYLSLILGIVFIWPAIRMTWEGIRGKIIDKKGSTEIKTETKEQVIKGSVKWLSVFGFIIGITTGLIGLGGGYALVPGLIYLFGAPVYITMGTSLAIMIPLALTGGLIKLFQGYVVLDAALLLAAGTIIGAQIGSAVIKKFRPYYLKLIFGLYFVYVSLKFIFCFFGLRIW</sequence>
<dbReference type="GO" id="GO:0005886">
    <property type="term" value="C:plasma membrane"/>
    <property type="evidence" value="ECO:0007669"/>
    <property type="project" value="UniProtKB-SubCell"/>
</dbReference>
<evidence type="ECO:0000256" key="3">
    <source>
        <dbReference type="ARBA" id="ARBA00022989"/>
    </source>
</evidence>
<dbReference type="PANTHER" id="PTHR43701">
    <property type="entry name" value="MEMBRANE TRANSPORTER PROTEIN MJ0441-RELATED"/>
    <property type="match status" value="1"/>
</dbReference>